<dbReference type="STRING" id="1123308.GCA_000380085_00967"/>
<name>A0A239SP25_9STRE</name>
<accession>A0A239SP25</accession>
<proteinExistence type="predicted"/>
<protein>
    <submittedName>
        <fullName evidence="1">UPF0223 protein Spy49</fullName>
    </submittedName>
</protein>
<dbReference type="InterPro" id="IPR023324">
    <property type="entry name" value="BH2638-like_sf"/>
</dbReference>
<sequence>MASVLSFLNQVEKAYEGGADRREILTSYKRFKEIVPSKGEERQIDRDFEAISGYSTYKVVQAARNQEKGRVKLDS</sequence>
<dbReference type="Pfam" id="PF05256">
    <property type="entry name" value="UPF0223"/>
    <property type="match status" value="1"/>
</dbReference>
<dbReference type="EMBL" id="LT906439">
    <property type="protein sequence ID" value="SNU87211.1"/>
    <property type="molecule type" value="Genomic_DNA"/>
</dbReference>
<reference evidence="1 2" key="1">
    <citation type="submission" date="2017-06" db="EMBL/GenBank/DDBJ databases">
        <authorList>
            <consortium name="Pathogen Informatics"/>
        </authorList>
    </citation>
    <scope>NUCLEOTIDE SEQUENCE [LARGE SCALE GENOMIC DNA]</scope>
    <source>
        <strain evidence="1 2">NCTC13788</strain>
    </source>
</reference>
<evidence type="ECO:0000313" key="2">
    <source>
        <dbReference type="Proteomes" id="UP000215185"/>
    </source>
</evidence>
<dbReference type="InterPro" id="IPR007920">
    <property type="entry name" value="UPF0223"/>
</dbReference>
<dbReference type="KEGG" id="smen:SAMEA4412692_0556"/>
<dbReference type="NCBIfam" id="NF003353">
    <property type="entry name" value="PRK04387.1"/>
    <property type="match status" value="1"/>
</dbReference>
<dbReference type="SUPFAM" id="SSF158504">
    <property type="entry name" value="BH2638-like"/>
    <property type="match status" value="1"/>
</dbReference>
<dbReference type="PIRSF" id="PIRSF037260">
    <property type="entry name" value="UPF0223"/>
    <property type="match status" value="1"/>
</dbReference>
<keyword evidence="2" id="KW-1185">Reference proteome</keyword>
<dbReference type="AlphaFoldDB" id="A0A239SP25"/>
<dbReference type="eggNOG" id="COG4476">
    <property type="taxonomic scope" value="Bacteria"/>
</dbReference>
<organism evidence="1 2">
    <name type="scientific">Streptococcus merionis</name>
    <dbReference type="NCBI Taxonomy" id="400065"/>
    <lineage>
        <taxon>Bacteria</taxon>
        <taxon>Bacillati</taxon>
        <taxon>Bacillota</taxon>
        <taxon>Bacilli</taxon>
        <taxon>Lactobacillales</taxon>
        <taxon>Streptococcaceae</taxon>
        <taxon>Streptococcus</taxon>
    </lineage>
</organism>
<dbReference type="Proteomes" id="UP000215185">
    <property type="component" value="Chromosome 1"/>
</dbReference>
<evidence type="ECO:0000313" key="1">
    <source>
        <dbReference type="EMBL" id="SNU87211.1"/>
    </source>
</evidence>
<dbReference type="Gene3D" id="1.10.220.80">
    <property type="entry name" value="BH2638-like"/>
    <property type="match status" value="1"/>
</dbReference>
<gene>
    <name evidence="1" type="ORF">SAMEA4412692_00556</name>
</gene>